<name>A0A0G1S245_9BACT</name>
<dbReference type="Proteomes" id="UP000034175">
    <property type="component" value="Unassembled WGS sequence"/>
</dbReference>
<protein>
    <recommendedName>
        <fullName evidence="3">Polymerase nucleotidyl transferase domain-containing protein</fullName>
    </recommendedName>
</protein>
<dbReference type="AlphaFoldDB" id="A0A0G1S245"/>
<sequence>MDTPLAKTVAYSNVFSYPLTLVELRRWLLGACLDDAFFDLRTLKYAMDTTKYFYHGFISPYISGDAPAFAHVFADLQRSRRASYRITQNKLKRARRAAYFFPHIPFVRFVGVVNRVSWGIARETSDIDFFIVAAAGRLWFTRFLVTGFATLFGWRPTADDAQDAVCLSFFVSDDSLDIGGLRYQDQDIHFAFWLYQLMPLYDVGGVYEQIMERNRWLLSFFRAPRHRQYARVRAPRSRVRIFFEWLLGGIIGEWLERSTRRYQTRILDQKYARLELPYPSAVVYDDNVIKLHWNDRRQHYFNVWQQHLKQLFP</sequence>
<evidence type="ECO:0000313" key="2">
    <source>
        <dbReference type="Proteomes" id="UP000034175"/>
    </source>
</evidence>
<accession>A0A0G1S245</accession>
<evidence type="ECO:0000313" key="1">
    <source>
        <dbReference type="EMBL" id="KKU27270.1"/>
    </source>
</evidence>
<gene>
    <name evidence="1" type="ORF">UX39_C0002G0049</name>
</gene>
<dbReference type="EMBL" id="LCMA01000002">
    <property type="protein sequence ID" value="KKU27270.1"/>
    <property type="molecule type" value="Genomic_DNA"/>
</dbReference>
<comment type="caution">
    <text evidence="1">The sequence shown here is derived from an EMBL/GenBank/DDBJ whole genome shotgun (WGS) entry which is preliminary data.</text>
</comment>
<reference evidence="1 2" key="1">
    <citation type="journal article" date="2015" name="Nature">
        <title>rRNA introns, odd ribosomes, and small enigmatic genomes across a large radiation of phyla.</title>
        <authorList>
            <person name="Brown C.T."/>
            <person name="Hug L.A."/>
            <person name="Thomas B.C."/>
            <person name="Sharon I."/>
            <person name="Castelle C.J."/>
            <person name="Singh A."/>
            <person name="Wilkins M.J."/>
            <person name="Williams K.H."/>
            <person name="Banfield J.F."/>
        </authorList>
    </citation>
    <scope>NUCLEOTIDE SEQUENCE [LARGE SCALE GENOMIC DNA]</scope>
</reference>
<proteinExistence type="predicted"/>
<organism evidence="1 2">
    <name type="scientific">Candidatus Magasanikbacteria bacterium GW2011_GWA2_46_17</name>
    <dbReference type="NCBI Taxonomy" id="1619042"/>
    <lineage>
        <taxon>Bacteria</taxon>
        <taxon>Candidatus Magasanikiibacteriota</taxon>
    </lineage>
</organism>
<evidence type="ECO:0008006" key="3">
    <source>
        <dbReference type="Google" id="ProtNLM"/>
    </source>
</evidence>